<dbReference type="InterPro" id="IPR051053">
    <property type="entry name" value="ECH/Chromodomain_protein"/>
</dbReference>
<comment type="similarity">
    <text evidence="1">Belongs to the enoyl-CoA hydratase/isomerase family.</text>
</comment>
<name>A0A316ULF3_9BASI</name>
<dbReference type="STRING" id="1569628.A0A316ULF3"/>
<evidence type="ECO:0000256" key="1">
    <source>
        <dbReference type="ARBA" id="ARBA00005254"/>
    </source>
</evidence>
<dbReference type="AlphaFoldDB" id="A0A316ULF3"/>
<evidence type="ECO:0000313" key="3">
    <source>
        <dbReference type="Proteomes" id="UP000245884"/>
    </source>
</evidence>
<accession>A0A316ULF3</accession>
<evidence type="ECO:0000313" key="2">
    <source>
        <dbReference type="EMBL" id="PWN26122.1"/>
    </source>
</evidence>
<dbReference type="InterPro" id="IPR029045">
    <property type="entry name" value="ClpP/crotonase-like_dom_sf"/>
</dbReference>
<gene>
    <name evidence="2" type="ORF">BDZ90DRAFT_233694</name>
</gene>
<dbReference type="GeneID" id="37028549"/>
<keyword evidence="3" id="KW-1185">Reference proteome</keyword>
<dbReference type="CDD" id="cd06558">
    <property type="entry name" value="crotonase-like"/>
    <property type="match status" value="1"/>
</dbReference>
<dbReference type="Pfam" id="PF00378">
    <property type="entry name" value="ECH_1"/>
    <property type="match status" value="1"/>
</dbReference>
<reference evidence="2 3" key="1">
    <citation type="journal article" date="2018" name="Mol. Biol. Evol.">
        <title>Broad Genomic Sampling Reveals a Smut Pathogenic Ancestry of the Fungal Clade Ustilaginomycotina.</title>
        <authorList>
            <person name="Kijpornyongpan T."/>
            <person name="Mondo S.J."/>
            <person name="Barry K."/>
            <person name="Sandor L."/>
            <person name="Lee J."/>
            <person name="Lipzen A."/>
            <person name="Pangilinan J."/>
            <person name="LaButti K."/>
            <person name="Hainaut M."/>
            <person name="Henrissat B."/>
            <person name="Grigoriev I.V."/>
            <person name="Spatafora J.W."/>
            <person name="Aime M.C."/>
        </authorList>
    </citation>
    <scope>NUCLEOTIDE SEQUENCE [LARGE SCALE GENOMIC DNA]</scope>
    <source>
        <strain evidence="2 3">MCA 5214</strain>
    </source>
</reference>
<dbReference type="OrthoDB" id="2018133at2759"/>
<organism evidence="2 3">
    <name type="scientific">Jaminaea rosea</name>
    <dbReference type="NCBI Taxonomy" id="1569628"/>
    <lineage>
        <taxon>Eukaryota</taxon>
        <taxon>Fungi</taxon>
        <taxon>Dikarya</taxon>
        <taxon>Basidiomycota</taxon>
        <taxon>Ustilaginomycotina</taxon>
        <taxon>Exobasidiomycetes</taxon>
        <taxon>Microstromatales</taxon>
        <taxon>Microstromatales incertae sedis</taxon>
        <taxon>Jaminaea</taxon>
    </lineage>
</organism>
<dbReference type="InterPro" id="IPR014748">
    <property type="entry name" value="Enoyl-CoA_hydra_C"/>
</dbReference>
<dbReference type="Gene3D" id="1.10.12.10">
    <property type="entry name" value="Lyase 2-enoyl-coa Hydratase, Chain A, domain 2"/>
    <property type="match status" value="1"/>
</dbReference>
<sequence length="309" mass="33341">MSSPPYAPLTPTGASQFDYSGHAWEHILVRLDADGLLLITLNRPSQHNAFTGQMKDSLVHAFLLAHHDDRVKCVVLTGAGKSFCAGADLSTSGFGVDPTRPLEEHRDGGGQVVLAMLNCAKLIIAAIQGNAVGIGLTMCFAADLRIVAEGAKLGTPFVKRGIPCDALSSYLLPRLVGWSNASKLLLTGDLVTPSSPWLASLWHSILPPPEVLPTSLSLATHLSQSNSLLSTALIKSQLHRPGSAPGGQLTRGLEEVHERDSYWLAWCAREGDAREGVESFMQKRKARFGQGGLERLRRGVEWPWWGAKL</sequence>
<proteinExistence type="inferred from homology"/>
<dbReference type="SUPFAM" id="SSF52096">
    <property type="entry name" value="ClpP/crotonase"/>
    <property type="match status" value="1"/>
</dbReference>
<dbReference type="Proteomes" id="UP000245884">
    <property type="component" value="Unassembled WGS sequence"/>
</dbReference>
<dbReference type="InterPro" id="IPR001753">
    <property type="entry name" value="Enoyl-CoA_hydra/iso"/>
</dbReference>
<protein>
    <submittedName>
        <fullName evidence="2">ClpP/crotonase</fullName>
    </submittedName>
</protein>
<dbReference type="Gene3D" id="3.90.226.10">
    <property type="entry name" value="2-enoyl-CoA Hydratase, Chain A, domain 1"/>
    <property type="match status" value="1"/>
</dbReference>
<dbReference type="EMBL" id="KZ819673">
    <property type="protein sequence ID" value="PWN26122.1"/>
    <property type="molecule type" value="Genomic_DNA"/>
</dbReference>
<dbReference type="PANTHER" id="PTHR43684:SF4">
    <property type="entry name" value="ENOYL-COA HYDRATASE_ISOMERASE FAMILY PROTEIN (AFU_ORTHOLOGUE AFUA_1G01890)"/>
    <property type="match status" value="1"/>
</dbReference>
<dbReference type="RefSeq" id="XP_025360734.1">
    <property type="nucleotide sequence ID" value="XM_025506726.1"/>
</dbReference>
<dbReference type="PANTHER" id="PTHR43684">
    <property type="match status" value="1"/>
</dbReference>